<comment type="caution">
    <text evidence="10">The sequence shown here is derived from an EMBL/GenBank/DDBJ whole genome shotgun (WGS) entry which is preliminary data.</text>
</comment>
<evidence type="ECO:0000256" key="3">
    <source>
        <dbReference type="ARBA" id="ARBA00022801"/>
    </source>
</evidence>
<dbReference type="Gene3D" id="3.30.2010.10">
    <property type="entry name" value="Metalloproteases ('zincins'), catalytic domain"/>
    <property type="match status" value="1"/>
</dbReference>
<feature type="transmembrane region" description="Helical" evidence="7">
    <location>
        <begin position="315"/>
        <end position="338"/>
    </location>
</feature>
<dbReference type="InterPro" id="IPR027057">
    <property type="entry name" value="CAXX_Prtase_1"/>
</dbReference>
<dbReference type="CDD" id="cd07343">
    <property type="entry name" value="M48A_Zmpste24p_like"/>
    <property type="match status" value="1"/>
</dbReference>
<keyword evidence="7" id="KW-0256">Endoplasmic reticulum</keyword>
<evidence type="ECO:0000256" key="7">
    <source>
        <dbReference type="RuleBase" id="RU366005"/>
    </source>
</evidence>
<keyword evidence="7" id="KW-1133">Transmembrane helix</keyword>
<reference evidence="10 11" key="1">
    <citation type="submission" date="2019-01" db="EMBL/GenBank/DDBJ databases">
        <title>Genomes sequencing and comparative genomics of infectious freshwater microsporidia, Cucumispora dikerogammari and Thelohania contejeani.</title>
        <authorList>
            <person name="Cormier A."/>
            <person name="Giraud I."/>
            <person name="Wattier R."/>
            <person name="Teixeira M."/>
            <person name="Grandjean F."/>
            <person name="Rigaud T."/>
            <person name="Cordaux R."/>
        </authorList>
    </citation>
    <scope>NUCLEOTIDE SEQUENCE [LARGE SCALE GENOMIC DNA]</scope>
    <source>
        <strain evidence="10">T1</strain>
        <tissue evidence="10">Spores</tissue>
    </source>
</reference>
<protein>
    <recommendedName>
        <fullName evidence="7">CAAX prenyl protease</fullName>
        <ecNumber evidence="7">3.4.24.84</ecNumber>
    </recommendedName>
</protein>
<evidence type="ECO:0000256" key="6">
    <source>
        <dbReference type="ARBA" id="ARBA00044456"/>
    </source>
</evidence>
<gene>
    <name evidence="10" type="primary">FACE1</name>
    <name evidence="10" type="ORF">TCON_1012</name>
</gene>
<keyword evidence="1 7" id="KW-0645">Protease</keyword>
<dbReference type="InterPro" id="IPR001915">
    <property type="entry name" value="Peptidase_M48"/>
</dbReference>
<evidence type="ECO:0000256" key="5">
    <source>
        <dbReference type="ARBA" id="ARBA00023049"/>
    </source>
</evidence>
<feature type="transmembrane region" description="Helical" evidence="7">
    <location>
        <begin position="175"/>
        <end position="195"/>
    </location>
</feature>
<feature type="domain" description="CAAX prenyl protease 1 N-terminal" evidence="9">
    <location>
        <begin position="34"/>
        <end position="202"/>
    </location>
</feature>
<keyword evidence="11" id="KW-1185">Reference proteome</keyword>
<comment type="cofactor">
    <cofactor evidence="7">
        <name>Zn(2+)</name>
        <dbReference type="ChEBI" id="CHEBI:29105"/>
    </cofactor>
    <text evidence="7">Binds 1 zinc ion per subunit.</text>
</comment>
<evidence type="ECO:0000259" key="8">
    <source>
        <dbReference type="Pfam" id="PF01435"/>
    </source>
</evidence>
<evidence type="ECO:0000313" key="11">
    <source>
        <dbReference type="Proteomes" id="UP001516464"/>
    </source>
</evidence>
<accession>A0ABQ7I053</accession>
<dbReference type="Pfam" id="PF01435">
    <property type="entry name" value="Peptidase_M48"/>
    <property type="match status" value="1"/>
</dbReference>
<feature type="transmembrane region" description="Helical" evidence="7">
    <location>
        <begin position="147"/>
        <end position="169"/>
    </location>
</feature>
<dbReference type="PANTHER" id="PTHR10120">
    <property type="entry name" value="CAAX PRENYL PROTEASE 1"/>
    <property type="match status" value="1"/>
</dbReference>
<evidence type="ECO:0000256" key="1">
    <source>
        <dbReference type="ARBA" id="ARBA00022670"/>
    </source>
</evidence>
<feature type="transmembrane region" description="Helical" evidence="7">
    <location>
        <begin position="101"/>
        <end position="126"/>
    </location>
</feature>
<evidence type="ECO:0000256" key="4">
    <source>
        <dbReference type="ARBA" id="ARBA00022833"/>
    </source>
</evidence>
<dbReference type="GO" id="GO:0008233">
    <property type="term" value="F:peptidase activity"/>
    <property type="evidence" value="ECO:0007669"/>
    <property type="project" value="UniProtKB-KW"/>
</dbReference>
<keyword evidence="7" id="KW-0812">Transmembrane</keyword>
<dbReference type="GO" id="GO:0006508">
    <property type="term" value="P:proteolysis"/>
    <property type="evidence" value="ECO:0007669"/>
    <property type="project" value="UniProtKB-KW"/>
</dbReference>
<keyword evidence="7" id="KW-0472">Membrane</keyword>
<evidence type="ECO:0000259" key="9">
    <source>
        <dbReference type="Pfam" id="PF16491"/>
    </source>
</evidence>
<dbReference type="Pfam" id="PF16491">
    <property type="entry name" value="Peptidase_M48_N"/>
    <property type="match status" value="1"/>
</dbReference>
<dbReference type="EC" id="3.4.24.84" evidence="7"/>
<comment type="subcellular location">
    <subcellularLocation>
        <location evidence="7">Endoplasmic reticulum membrane</location>
        <topology evidence="7">Multi-pass membrane protein</topology>
    </subcellularLocation>
</comment>
<keyword evidence="2 7" id="KW-0479">Metal-binding</keyword>
<evidence type="ECO:0000313" key="10">
    <source>
        <dbReference type="EMBL" id="KAF7683788.1"/>
    </source>
</evidence>
<feature type="transmembrane region" description="Helical" evidence="7">
    <location>
        <begin position="285"/>
        <end position="303"/>
    </location>
</feature>
<dbReference type="EMBL" id="SBIQ01000052">
    <property type="protein sequence ID" value="KAF7683788.1"/>
    <property type="molecule type" value="Genomic_DNA"/>
</dbReference>
<organism evidence="10 11">
    <name type="scientific">Astathelohania contejeani</name>
    <dbReference type="NCBI Taxonomy" id="164912"/>
    <lineage>
        <taxon>Eukaryota</taxon>
        <taxon>Fungi</taxon>
        <taxon>Fungi incertae sedis</taxon>
        <taxon>Microsporidia</taxon>
        <taxon>Astathelohaniidae</taxon>
        <taxon>Astathelohania</taxon>
    </lineage>
</organism>
<proteinExistence type="inferred from homology"/>
<keyword evidence="4 7" id="KW-0862">Zinc</keyword>
<feature type="domain" description="Peptidase M48" evidence="8">
    <location>
        <begin position="206"/>
        <end position="398"/>
    </location>
</feature>
<comment type="similarity">
    <text evidence="7">Belongs to the peptidase M48A family.</text>
</comment>
<comment type="function">
    <text evidence="7">Proteolytically removes the C-terminal three residues of farnesylated proteins.</text>
</comment>
<name>A0ABQ7I053_9MICR</name>
<keyword evidence="5 7" id="KW-0482">Metalloprotease</keyword>
<dbReference type="Proteomes" id="UP001516464">
    <property type="component" value="Unassembled WGS sequence"/>
</dbReference>
<keyword evidence="3 7" id="KW-0378">Hydrolase</keyword>
<sequence length="405" mass="47413">MIDSLICRGIVIITIAEIALSLKQIFKLIRSSQTKSTARLVNDEEFKHMRAYNIDKLFFNIFSNFLSALKIILIIKLNLIGETYSWIQNYLPNGSSHLHQILLYLIYINVSRIINLPLDIYSIFVIESRHGFNKTSAFVFWSDFFKMTLILNLILAPLLKGTLVIIHYFPKVFFWQLWCFFSIFQIMLIVLYPSVIQPLFNKFTPLPEGDLKTRIQTMAKRINFNASAILTMDGSKRSGHSNAYFIGLFKEKRIVLFDTLITQLENEEIEAVMAHEFGHWYHSHTWMLVTQSLSIQLIYFYMFNRFLGDGKTVMVSLMEFMFMLSIIDLPLTLFTNIISRFFEKQADMFAVDMELGNQLSSGLIKITKENKGNLCPDKWYSTLYHSHPTLMERLENIEMLMRKKQ</sequence>
<feature type="transmembrane region" description="Helical" evidence="7">
    <location>
        <begin position="57"/>
        <end position="81"/>
    </location>
</feature>
<comment type="catalytic activity">
    <reaction evidence="6 7">
        <text>Hydrolyzes the peptide bond -P2-(S-farnesyl or geranylgeranyl)C-P1'-P2'-P3'-COOH where P1' and P2' are amino acids with aliphatic side chains and P3' is any C-terminal residue.</text>
        <dbReference type="EC" id="3.4.24.84"/>
    </reaction>
</comment>
<dbReference type="InterPro" id="IPR032456">
    <property type="entry name" value="Peptidase_M48_N"/>
</dbReference>
<evidence type="ECO:0000256" key="2">
    <source>
        <dbReference type="ARBA" id="ARBA00022723"/>
    </source>
</evidence>